<protein>
    <submittedName>
        <fullName evidence="1">Uncharacterized protein</fullName>
    </submittedName>
</protein>
<reference evidence="1 2" key="1">
    <citation type="submission" date="2021-08" db="EMBL/GenBank/DDBJ databases">
        <title>Draft Genome Sequence of Phanerochaete sordida strain YK-624.</title>
        <authorList>
            <person name="Mori T."/>
            <person name="Dohra H."/>
            <person name="Suzuki T."/>
            <person name="Kawagishi H."/>
            <person name="Hirai H."/>
        </authorList>
    </citation>
    <scope>NUCLEOTIDE SEQUENCE [LARGE SCALE GENOMIC DNA]</scope>
    <source>
        <strain evidence="1 2">YK-624</strain>
    </source>
</reference>
<name>A0A9P3GMR2_9APHY</name>
<comment type="caution">
    <text evidence="1">The sequence shown here is derived from an EMBL/GenBank/DDBJ whole genome shotgun (WGS) entry which is preliminary data.</text>
</comment>
<evidence type="ECO:0000313" key="2">
    <source>
        <dbReference type="Proteomes" id="UP000703269"/>
    </source>
</evidence>
<dbReference type="AlphaFoldDB" id="A0A9P3GMR2"/>
<dbReference type="EMBL" id="BPQB01000058">
    <property type="protein sequence ID" value="GJE96315.1"/>
    <property type="molecule type" value="Genomic_DNA"/>
</dbReference>
<sequence>MAWDSPLTGGFDEAFGLPVQRSTSPYEISTIIDLIPHIEDLEIRNLQFVPLIVTPPPRQAERRLRALRIVAPPQPARDRYMPQFLSCFSSITSLSLDDLSSPVTDDMPAPAARPDVAYLRLTFRRTECCSDWLNLVCANLSTSFTSGLVLGGFPTHSHEDDPVSHAVDRLIRRCPNLGSLTCLSPLPPSLVSYPSPCTTLRELRLSYEMLYGVHGNATRLPDWSSLATAMRSPLVSAVTNLTLEIAVSVIRGAGDLEPDEILLQRNARRVWTLLNWAAFGEFVGRLQSLTMDVRCQMFKEVRRSMDLGLQQELQPWRGDQGMYRETLEQVIRRQVSLTPDQKLAVLVSFPMPAS</sequence>
<keyword evidence="2" id="KW-1185">Reference proteome</keyword>
<accession>A0A9P3GMR2</accession>
<gene>
    <name evidence="1" type="ORF">PsYK624_125090</name>
</gene>
<evidence type="ECO:0000313" key="1">
    <source>
        <dbReference type="EMBL" id="GJE96315.1"/>
    </source>
</evidence>
<dbReference type="Proteomes" id="UP000703269">
    <property type="component" value="Unassembled WGS sequence"/>
</dbReference>
<proteinExistence type="predicted"/>
<organism evidence="1 2">
    <name type="scientific">Phanerochaete sordida</name>
    <dbReference type="NCBI Taxonomy" id="48140"/>
    <lineage>
        <taxon>Eukaryota</taxon>
        <taxon>Fungi</taxon>
        <taxon>Dikarya</taxon>
        <taxon>Basidiomycota</taxon>
        <taxon>Agaricomycotina</taxon>
        <taxon>Agaricomycetes</taxon>
        <taxon>Polyporales</taxon>
        <taxon>Phanerochaetaceae</taxon>
        <taxon>Phanerochaete</taxon>
    </lineage>
</organism>